<organism evidence="5 6">
    <name type="scientific">Gryllus longicercus</name>
    <dbReference type="NCBI Taxonomy" id="2509291"/>
    <lineage>
        <taxon>Eukaryota</taxon>
        <taxon>Metazoa</taxon>
        <taxon>Ecdysozoa</taxon>
        <taxon>Arthropoda</taxon>
        <taxon>Hexapoda</taxon>
        <taxon>Insecta</taxon>
        <taxon>Pterygota</taxon>
        <taxon>Neoptera</taxon>
        <taxon>Polyneoptera</taxon>
        <taxon>Orthoptera</taxon>
        <taxon>Ensifera</taxon>
        <taxon>Gryllidea</taxon>
        <taxon>Grylloidea</taxon>
        <taxon>Gryllidae</taxon>
        <taxon>Gryllinae</taxon>
        <taxon>Gryllus</taxon>
    </lineage>
</organism>
<feature type="region of interest" description="Disordered" evidence="4">
    <location>
        <begin position="72"/>
        <end position="106"/>
    </location>
</feature>
<feature type="region of interest" description="Disordered" evidence="4">
    <location>
        <begin position="304"/>
        <end position="362"/>
    </location>
</feature>
<feature type="compositionally biased region" description="Polar residues" evidence="4">
    <location>
        <begin position="345"/>
        <end position="362"/>
    </location>
</feature>
<gene>
    <name evidence="5" type="ORF">R5R35_011267</name>
</gene>
<dbReference type="EMBL" id="JAZDUA010000337">
    <property type="protein sequence ID" value="KAK7794331.1"/>
    <property type="molecule type" value="Genomic_DNA"/>
</dbReference>
<feature type="coiled-coil region" evidence="3">
    <location>
        <begin position="851"/>
        <end position="999"/>
    </location>
</feature>
<feature type="compositionally biased region" description="Polar residues" evidence="4">
    <location>
        <begin position="137"/>
        <end position="147"/>
    </location>
</feature>
<feature type="region of interest" description="Disordered" evidence="4">
    <location>
        <begin position="137"/>
        <end position="188"/>
    </location>
</feature>
<feature type="compositionally biased region" description="Basic and acidic residues" evidence="4">
    <location>
        <begin position="467"/>
        <end position="497"/>
    </location>
</feature>
<accession>A0AAN9Z309</accession>
<feature type="compositionally biased region" description="Polar residues" evidence="4">
    <location>
        <begin position="498"/>
        <end position="518"/>
    </location>
</feature>
<comment type="subcellular location">
    <subcellularLocation>
        <location evidence="1">Cytoplasm</location>
    </subcellularLocation>
</comment>
<evidence type="ECO:0000256" key="3">
    <source>
        <dbReference type="SAM" id="Coils"/>
    </source>
</evidence>
<feature type="compositionally biased region" description="Basic and acidic residues" evidence="4">
    <location>
        <begin position="320"/>
        <end position="344"/>
    </location>
</feature>
<feature type="region of interest" description="Disordered" evidence="4">
    <location>
        <begin position="378"/>
        <end position="399"/>
    </location>
</feature>
<dbReference type="GO" id="GO:1990385">
    <property type="term" value="C:meiotic spindle midzone"/>
    <property type="evidence" value="ECO:0007669"/>
    <property type="project" value="TreeGrafter"/>
</dbReference>
<dbReference type="GO" id="GO:0000281">
    <property type="term" value="P:mitotic cytokinesis"/>
    <property type="evidence" value="ECO:0007669"/>
    <property type="project" value="TreeGrafter"/>
</dbReference>
<dbReference type="GO" id="GO:0030496">
    <property type="term" value="C:midbody"/>
    <property type="evidence" value="ECO:0007669"/>
    <property type="project" value="TreeGrafter"/>
</dbReference>
<proteinExistence type="predicted"/>
<name>A0AAN9Z309_9ORTH</name>
<feature type="compositionally biased region" description="Basic and acidic residues" evidence="4">
    <location>
        <begin position="431"/>
        <end position="446"/>
    </location>
</feature>
<protein>
    <recommendedName>
        <fullName evidence="7">Inner centromere protein ARK-binding domain-containing protein</fullName>
    </recommendedName>
</protein>
<dbReference type="Proteomes" id="UP001378592">
    <property type="component" value="Unassembled WGS sequence"/>
</dbReference>
<evidence type="ECO:0000256" key="1">
    <source>
        <dbReference type="ARBA" id="ARBA00004496"/>
    </source>
</evidence>
<feature type="region of interest" description="Disordered" evidence="4">
    <location>
        <begin position="745"/>
        <end position="768"/>
    </location>
</feature>
<keyword evidence="6" id="KW-1185">Reference proteome</keyword>
<feature type="compositionally biased region" description="Basic and acidic residues" evidence="4">
    <location>
        <begin position="554"/>
        <end position="566"/>
    </location>
</feature>
<feature type="region of interest" description="Disordered" evidence="4">
    <location>
        <begin position="112"/>
        <end position="131"/>
    </location>
</feature>
<keyword evidence="3" id="KW-0175">Coiled coil</keyword>
<dbReference type="GO" id="GO:0032133">
    <property type="term" value="C:chromosome passenger complex"/>
    <property type="evidence" value="ECO:0007669"/>
    <property type="project" value="TreeGrafter"/>
</dbReference>
<dbReference type="GO" id="GO:0005737">
    <property type="term" value="C:cytoplasm"/>
    <property type="evidence" value="ECO:0007669"/>
    <property type="project" value="UniProtKB-SubCell"/>
</dbReference>
<feature type="compositionally biased region" description="Low complexity" evidence="4">
    <location>
        <begin position="381"/>
        <end position="399"/>
    </location>
</feature>
<dbReference type="PANTHER" id="PTHR13142:SF1">
    <property type="entry name" value="INNER CENTROMERE PROTEIN"/>
    <property type="match status" value="1"/>
</dbReference>
<dbReference type="GO" id="GO:0051257">
    <property type="term" value="P:meiotic spindle midzone assembly"/>
    <property type="evidence" value="ECO:0007669"/>
    <property type="project" value="TreeGrafter"/>
</dbReference>
<keyword evidence="2" id="KW-0963">Cytoplasm</keyword>
<evidence type="ECO:0000313" key="6">
    <source>
        <dbReference type="Proteomes" id="UP001378592"/>
    </source>
</evidence>
<feature type="region of interest" description="Disordered" evidence="4">
    <location>
        <begin position="216"/>
        <end position="269"/>
    </location>
</feature>
<evidence type="ECO:0000313" key="5">
    <source>
        <dbReference type="EMBL" id="KAK7794331.1"/>
    </source>
</evidence>
<dbReference type="GO" id="GO:0000776">
    <property type="term" value="C:kinetochore"/>
    <property type="evidence" value="ECO:0007669"/>
    <property type="project" value="TreeGrafter"/>
</dbReference>
<sequence>MNRKYVVGLLNEFMTEAQRSVDSIDEFYKEFQIWNSAAQEAITSRRSGKNVLSVPPTPGTALRIRRRLSPIGEITGDEGQGGSGNQRTSKDTGRVKSSLKIPKRTRLSFGEDDVSKVLNDPSGNSVENSQNVSLHNTLGSSLQSVPENESCDVSEERSNGRRRRKTKQSSILGRKQVLPTKRNTRSNARITRSISYEILNECDGDLKSVSNLTQENINEDNTSKRGRKSKQSSILRKVQRVSSTRISRHSVRVSNINRKTSKDEGNPLKAATDACNLNIVHEKNNGNEKECDMSQNSSFEMANNDFSQDSLNVPQVTSHSLEDNDLRTKEITTIRSADLNENHSKTQNSNSKSLNDFTQDSSNITTDTESLAVLAAQDGANAESRGSKRSSSNAKSNKSIASHLTQYCVKELSICLRRIDSSTFPLPPSEEFLKGNSERSKSEGVRKRSLNVISASEAQKRSSSFVDDDRSSKKSKCEENDKEIEVEHMTENVKETSNKPQASGIRQTGRHASSNLSETNEKNHGEFVQIESFAEIVVPPTMVENDDIFEELSKEHDTSECHKDNSMKGNSDSLESTKYYSSVDSGEIVQTDKDECPVPKKKSVKNGKLESKLCLEKKWEEALQVILEQNTPTPERAVSRKGGKSPALFSAYAKEPVKNRVAAYEGLSTVTEELIVPSTNKRITRTKTRAMAAAAAAAAAAASASAIPVSSATQQKARLNTHSHRKSGPSVKVTRASWRLKKKVNTSAKKHDASKENSFQHNSSKNTDRYYKNISGTGSKILADVNGLFSPMLQNSKKTLMKTPMTGPRTVPVNNLSASQINRSGCRPGVILSSVETFIKKPVKTVQDPEIKKLEEQKKREEKEREALRRREELLKKQAEEKKKKRDEIRLRVLEKREAQEKEKQECQLRVEKEKVEKWHILQQEREAKQKGNTLKKKLESERKAAEARRKLEEAEAARIAKLKMEELQQKKEQEEAEKERLRRIAEEKEAALLREKVEQNSKALAAIAKAKADNQKNNVFKQPVKVGKALDTTFTKVLDSTFTIQSTSKNSPNLDNAYNLEELESGDSEEEDRLPKHTARWANRPALLQNSRRELQVIKKACQVLCVPEINISAIFPRKAFNKRTSSAIWTTPPRYSVLPKY</sequence>
<dbReference type="GO" id="GO:0051310">
    <property type="term" value="P:metaphase chromosome alignment"/>
    <property type="evidence" value="ECO:0007669"/>
    <property type="project" value="TreeGrafter"/>
</dbReference>
<reference evidence="5 6" key="1">
    <citation type="submission" date="2024-03" db="EMBL/GenBank/DDBJ databases">
        <title>The genome assembly and annotation of the cricket Gryllus longicercus Weissman &amp; Gray.</title>
        <authorList>
            <person name="Szrajer S."/>
            <person name="Gray D."/>
            <person name="Ylla G."/>
        </authorList>
    </citation>
    <scope>NUCLEOTIDE SEQUENCE [LARGE SCALE GENOMIC DNA]</scope>
    <source>
        <strain evidence="5">DAG 2021-001</strain>
        <tissue evidence="5">Whole body minus gut</tissue>
    </source>
</reference>
<evidence type="ECO:0000256" key="4">
    <source>
        <dbReference type="SAM" id="MobiDB-lite"/>
    </source>
</evidence>
<dbReference type="AlphaFoldDB" id="A0AAN9Z309"/>
<dbReference type="PANTHER" id="PTHR13142">
    <property type="entry name" value="INNER CENTROMERE PROTEIN"/>
    <property type="match status" value="1"/>
</dbReference>
<evidence type="ECO:0000256" key="2">
    <source>
        <dbReference type="ARBA" id="ARBA00022490"/>
    </source>
</evidence>
<feature type="compositionally biased region" description="Polar residues" evidence="4">
    <location>
        <begin position="567"/>
        <end position="577"/>
    </location>
</feature>
<comment type="caution">
    <text evidence="5">The sequence shown here is derived from an EMBL/GenBank/DDBJ whole genome shotgun (WGS) entry which is preliminary data.</text>
</comment>
<feature type="region of interest" description="Disordered" evidence="4">
    <location>
        <begin position="554"/>
        <end position="577"/>
    </location>
</feature>
<evidence type="ECO:0008006" key="7">
    <source>
        <dbReference type="Google" id="ProtNLM"/>
    </source>
</evidence>
<feature type="compositionally biased region" description="Polar residues" evidence="4">
    <location>
        <begin position="304"/>
        <end position="319"/>
    </location>
</feature>
<feature type="compositionally biased region" description="Polar residues" evidence="4">
    <location>
        <begin position="121"/>
        <end position="131"/>
    </location>
</feature>
<feature type="region of interest" description="Disordered" evidence="4">
    <location>
        <begin position="425"/>
        <end position="524"/>
    </location>
</feature>
<feature type="compositionally biased region" description="Polar residues" evidence="4">
    <location>
        <begin position="756"/>
        <end position="765"/>
    </location>
</feature>
<dbReference type="GO" id="GO:0005634">
    <property type="term" value="C:nucleus"/>
    <property type="evidence" value="ECO:0007669"/>
    <property type="project" value="TreeGrafter"/>
</dbReference>